<dbReference type="PANTHER" id="PTHR22950:SF652">
    <property type="entry name" value="TRANSMEMBRANE AMINO ACID TRANSPORTER FAMILY PROTEIN"/>
    <property type="match status" value="1"/>
</dbReference>
<evidence type="ECO:0000256" key="1">
    <source>
        <dbReference type="ARBA" id="ARBA00004141"/>
    </source>
</evidence>
<sequence>AQEAGQRSRGAVPAAADRSSFTANVTGSLHLAKSIVGAGWLSLPAGVAALSGDVGEAQALPIALAMLLLFGGLAAASYREVAMAAKDTGSGTFAEAYSRSGAPGGASVAAWVCTLNCLGGCVSFAVLLGEASQGALTSWAGMEVPSDLQLPVRLATVAAVVFGLLWPLCAKLDFRSMGWTSGVGTAATIGAVMAMVYRLADGSYVSPEMGSLDAVAATQVAVGQVGSRGSGLVVLAALLANGFTAHHCAPQLQQAVCQADKTNSNAEPANFDVVIAGGFTLSAALYAVIMISGYLTFGHGCRGNILDSYLPSDSLAVAARLATLASVVCSFPAMLMGLRDSAADLFGQGAPKAPPGGVSSNGASWLEGSNVRELALVTLLAGLCTDLAASAAAQGAVLGCLLVYALPLLMAIQRRADGRASCEQQRVHLCR</sequence>
<dbReference type="AlphaFoldDB" id="A0A813DXS4"/>
<dbReference type="InterPro" id="IPR013057">
    <property type="entry name" value="AA_transpt_TM"/>
</dbReference>
<dbReference type="Proteomes" id="UP000654075">
    <property type="component" value="Unassembled WGS sequence"/>
</dbReference>
<evidence type="ECO:0000256" key="3">
    <source>
        <dbReference type="ARBA" id="ARBA00022989"/>
    </source>
</evidence>
<evidence type="ECO:0000256" key="5">
    <source>
        <dbReference type="SAM" id="Phobius"/>
    </source>
</evidence>
<dbReference type="PANTHER" id="PTHR22950">
    <property type="entry name" value="AMINO ACID TRANSPORTER"/>
    <property type="match status" value="1"/>
</dbReference>
<keyword evidence="2 5" id="KW-0812">Transmembrane</keyword>
<evidence type="ECO:0000259" key="6">
    <source>
        <dbReference type="Pfam" id="PF01490"/>
    </source>
</evidence>
<evidence type="ECO:0000313" key="7">
    <source>
        <dbReference type="EMBL" id="CAE8592237.1"/>
    </source>
</evidence>
<keyword evidence="4 5" id="KW-0472">Membrane</keyword>
<feature type="domain" description="Amino acid transporter transmembrane" evidence="6">
    <location>
        <begin position="25"/>
        <end position="413"/>
    </location>
</feature>
<evidence type="ECO:0000256" key="4">
    <source>
        <dbReference type="ARBA" id="ARBA00023136"/>
    </source>
</evidence>
<feature type="transmembrane region" description="Helical" evidence="5">
    <location>
        <begin position="148"/>
        <end position="166"/>
    </location>
</feature>
<comment type="subcellular location">
    <subcellularLocation>
        <location evidence="1">Membrane</location>
        <topology evidence="1">Multi-pass membrane protein</topology>
    </subcellularLocation>
</comment>
<feature type="transmembrane region" description="Helical" evidence="5">
    <location>
        <begin position="387"/>
        <end position="409"/>
    </location>
</feature>
<accession>A0A813DXS4</accession>
<proteinExistence type="predicted"/>
<name>A0A813DXS4_POLGL</name>
<dbReference type="GO" id="GO:0016020">
    <property type="term" value="C:membrane"/>
    <property type="evidence" value="ECO:0007669"/>
    <property type="project" value="UniProtKB-SubCell"/>
</dbReference>
<comment type="caution">
    <text evidence="7">The sequence shown here is derived from an EMBL/GenBank/DDBJ whole genome shotgun (WGS) entry which is preliminary data.</text>
</comment>
<protein>
    <recommendedName>
        <fullName evidence="6">Amino acid transporter transmembrane domain-containing protein</fullName>
    </recommendedName>
</protein>
<evidence type="ECO:0000313" key="8">
    <source>
        <dbReference type="Proteomes" id="UP000654075"/>
    </source>
</evidence>
<keyword evidence="8" id="KW-1185">Reference proteome</keyword>
<feature type="transmembrane region" description="Helical" evidence="5">
    <location>
        <begin position="178"/>
        <end position="200"/>
    </location>
</feature>
<reference evidence="7" key="1">
    <citation type="submission" date="2021-02" db="EMBL/GenBank/DDBJ databases">
        <authorList>
            <person name="Dougan E. K."/>
            <person name="Rhodes N."/>
            <person name="Thang M."/>
            <person name="Chan C."/>
        </authorList>
    </citation>
    <scope>NUCLEOTIDE SEQUENCE</scope>
</reference>
<dbReference type="OMA" id="WPLCAKL"/>
<organism evidence="7 8">
    <name type="scientific">Polarella glacialis</name>
    <name type="common">Dinoflagellate</name>
    <dbReference type="NCBI Taxonomy" id="89957"/>
    <lineage>
        <taxon>Eukaryota</taxon>
        <taxon>Sar</taxon>
        <taxon>Alveolata</taxon>
        <taxon>Dinophyceae</taxon>
        <taxon>Suessiales</taxon>
        <taxon>Suessiaceae</taxon>
        <taxon>Polarella</taxon>
    </lineage>
</organism>
<keyword evidence="3 5" id="KW-1133">Transmembrane helix</keyword>
<feature type="transmembrane region" description="Helical" evidence="5">
    <location>
        <begin position="273"/>
        <end position="297"/>
    </location>
</feature>
<gene>
    <name evidence="7" type="ORF">PGLA1383_LOCUS10894</name>
</gene>
<feature type="non-terminal residue" evidence="7">
    <location>
        <position position="1"/>
    </location>
</feature>
<dbReference type="Pfam" id="PF01490">
    <property type="entry name" value="Aa_trans"/>
    <property type="match status" value="1"/>
</dbReference>
<dbReference type="EMBL" id="CAJNNV010005558">
    <property type="protein sequence ID" value="CAE8592237.1"/>
    <property type="molecule type" value="Genomic_DNA"/>
</dbReference>
<dbReference type="GO" id="GO:0015179">
    <property type="term" value="F:L-amino acid transmembrane transporter activity"/>
    <property type="evidence" value="ECO:0007669"/>
    <property type="project" value="TreeGrafter"/>
</dbReference>
<evidence type="ECO:0000256" key="2">
    <source>
        <dbReference type="ARBA" id="ARBA00022692"/>
    </source>
</evidence>
<feature type="transmembrane region" description="Helical" evidence="5">
    <location>
        <begin position="59"/>
        <end position="78"/>
    </location>
</feature>
<dbReference type="OrthoDB" id="438545at2759"/>
<feature type="transmembrane region" description="Helical" evidence="5">
    <location>
        <begin position="317"/>
        <end position="338"/>
    </location>
</feature>
<feature type="transmembrane region" description="Helical" evidence="5">
    <location>
        <begin position="108"/>
        <end position="128"/>
    </location>
</feature>